<gene>
    <name evidence="6" type="ORF">G5B40_00475</name>
</gene>
<dbReference type="GO" id="GO:0000976">
    <property type="term" value="F:transcription cis-regulatory region binding"/>
    <property type="evidence" value="ECO:0007669"/>
    <property type="project" value="TreeGrafter"/>
</dbReference>
<dbReference type="SUPFAM" id="SSF46689">
    <property type="entry name" value="Homeodomain-like"/>
    <property type="match status" value="1"/>
</dbReference>
<dbReference type="PANTHER" id="PTHR30055">
    <property type="entry name" value="HTH-TYPE TRANSCRIPTIONAL REGULATOR RUTR"/>
    <property type="match status" value="1"/>
</dbReference>
<dbReference type="Pfam" id="PF00440">
    <property type="entry name" value="TetR_N"/>
    <property type="match status" value="1"/>
</dbReference>
<accession>A0A7L5BUI0</accession>
<dbReference type="RefSeq" id="WP_165093683.1">
    <property type="nucleotide sequence ID" value="NZ_CP049056.1"/>
</dbReference>
<evidence type="ECO:0000256" key="4">
    <source>
        <dbReference type="PROSITE-ProRule" id="PRU00335"/>
    </source>
</evidence>
<reference evidence="6 7" key="1">
    <citation type="submission" date="2020-02" db="EMBL/GenBank/DDBJ databases">
        <title>complete genome sequence of Rhodobacteraceae bacterium.</title>
        <authorList>
            <person name="Park J."/>
            <person name="Kim Y.-S."/>
            <person name="Kim K.-H."/>
        </authorList>
    </citation>
    <scope>NUCLEOTIDE SEQUENCE [LARGE SCALE GENOMIC DNA]</scope>
    <source>
        <strain evidence="6 7">RR4-56</strain>
    </source>
</reference>
<dbReference type="Gene3D" id="1.10.10.60">
    <property type="entry name" value="Homeodomain-like"/>
    <property type="match status" value="1"/>
</dbReference>
<organism evidence="6 7">
    <name type="scientific">Pikeienuella piscinae</name>
    <dbReference type="NCBI Taxonomy" id="2748098"/>
    <lineage>
        <taxon>Bacteria</taxon>
        <taxon>Pseudomonadati</taxon>
        <taxon>Pseudomonadota</taxon>
        <taxon>Alphaproteobacteria</taxon>
        <taxon>Rhodobacterales</taxon>
        <taxon>Paracoccaceae</taxon>
        <taxon>Pikeienuella</taxon>
    </lineage>
</organism>
<feature type="domain" description="HTH tetR-type" evidence="5">
    <location>
        <begin position="17"/>
        <end position="77"/>
    </location>
</feature>
<sequence>MSKGQEPPRKPGRPKSAAARAAALQAARAIIEEAGPNRLTVEAVAARAGVGKPTIYRNWANAQELAMAALMSAGEASGARDARKTPPLVALERMLEDTARRLTSREGRQTALMLASAEQDGELFKLFRNRVLLDGRRRAVAHLEAAIEAGDVGADIDAGLAVDLVFGALFLRVLLRHAPLEPGFGAAALRLALDGARPRAAC</sequence>
<evidence type="ECO:0000256" key="3">
    <source>
        <dbReference type="ARBA" id="ARBA00023163"/>
    </source>
</evidence>
<dbReference type="Gene3D" id="1.10.357.10">
    <property type="entry name" value="Tetracycline Repressor, domain 2"/>
    <property type="match status" value="1"/>
</dbReference>
<dbReference type="InterPro" id="IPR036271">
    <property type="entry name" value="Tet_transcr_reg_TetR-rel_C_sf"/>
</dbReference>
<dbReference type="Pfam" id="PF16859">
    <property type="entry name" value="TetR_C_11"/>
    <property type="match status" value="1"/>
</dbReference>
<dbReference type="EMBL" id="CP049056">
    <property type="protein sequence ID" value="QIE54047.1"/>
    <property type="molecule type" value="Genomic_DNA"/>
</dbReference>
<proteinExistence type="predicted"/>
<evidence type="ECO:0000313" key="6">
    <source>
        <dbReference type="EMBL" id="QIE54047.1"/>
    </source>
</evidence>
<dbReference type="Proteomes" id="UP000503336">
    <property type="component" value="Chromosome"/>
</dbReference>
<protein>
    <submittedName>
        <fullName evidence="6">TetR/AcrR family transcriptional regulator</fullName>
    </submittedName>
</protein>
<keyword evidence="2 4" id="KW-0238">DNA-binding</keyword>
<evidence type="ECO:0000256" key="2">
    <source>
        <dbReference type="ARBA" id="ARBA00023125"/>
    </source>
</evidence>
<keyword evidence="1" id="KW-0805">Transcription regulation</keyword>
<evidence type="ECO:0000256" key="1">
    <source>
        <dbReference type="ARBA" id="ARBA00023015"/>
    </source>
</evidence>
<dbReference type="PROSITE" id="PS50977">
    <property type="entry name" value="HTH_TETR_2"/>
    <property type="match status" value="1"/>
</dbReference>
<dbReference type="PANTHER" id="PTHR30055:SF148">
    <property type="entry name" value="TETR-FAMILY TRANSCRIPTIONAL REGULATOR"/>
    <property type="match status" value="1"/>
</dbReference>
<dbReference type="PRINTS" id="PR00455">
    <property type="entry name" value="HTHTETR"/>
</dbReference>
<dbReference type="InterPro" id="IPR050109">
    <property type="entry name" value="HTH-type_TetR-like_transc_reg"/>
</dbReference>
<dbReference type="InterPro" id="IPR011075">
    <property type="entry name" value="TetR_C"/>
</dbReference>
<dbReference type="InterPro" id="IPR001647">
    <property type="entry name" value="HTH_TetR"/>
</dbReference>
<keyword evidence="7" id="KW-1185">Reference proteome</keyword>
<evidence type="ECO:0000313" key="7">
    <source>
        <dbReference type="Proteomes" id="UP000503336"/>
    </source>
</evidence>
<name>A0A7L5BUI0_9RHOB</name>
<dbReference type="KEGG" id="hdh:G5B40_00475"/>
<dbReference type="InterPro" id="IPR009057">
    <property type="entry name" value="Homeodomain-like_sf"/>
</dbReference>
<dbReference type="SUPFAM" id="SSF48498">
    <property type="entry name" value="Tetracyclin repressor-like, C-terminal domain"/>
    <property type="match status" value="1"/>
</dbReference>
<dbReference type="GO" id="GO:0003700">
    <property type="term" value="F:DNA-binding transcription factor activity"/>
    <property type="evidence" value="ECO:0007669"/>
    <property type="project" value="TreeGrafter"/>
</dbReference>
<dbReference type="AlphaFoldDB" id="A0A7L5BUI0"/>
<keyword evidence="3" id="KW-0804">Transcription</keyword>
<evidence type="ECO:0000259" key="5">
    <source>
        <dbReference type="PROSITE" id="PS50977"/>
    </source>
</evidence>
<feature type="DNA-binding region" description="H-T-H motif" evidence="4">
    <location>
        <begin position="40"/>
        <end position="59"/>
    </location>
</feature>